<sequence>MNHKVKNSLTHLASTSEFSAKDNSQHSNAIDEKSQKPRNDKHDEIIQKVFFSERCVYSKFKDRHKKPDFGIYKLPSKQVQSQVAKCVMAVQKAREIEDQIIKDLINKKKELAERNKTIRKIAPKECHSRLHYFRNVKESSMIIHGQPTALRALRFEKIVSEMPFRREIKLSDALKKLPKLSLKENNRLEKLLE</sequence>
<protein>
    <submittedName>
        <fullName evidence="2">Uncharacterized protein</fullName>
    </submittedName>
</protein>
<dbReference type="EMBL" id="KE561265">
    <property type="protein sequence ID" value="EPZ31352.1"/>
    <property type="molecule type" value="Genomic_DNA"/>
</dbReference>
<organism evidence="2 3">
    <name type="scientific">Rozella allomycis (strain CSF55)</name>
    <dbReference type="NCBI Taxonomy" id="988480"/>
    <lineage>
        <taxon>Eukaryota</taxon>
        <taxon>Fungi</taxon>
        <taxon>Fungi incertae sedis</taxon>
        <taxon>Cryptomycota</taxon>
        <taxon>Cryptomycota incertae sedis</taxon>
        <taxon>Rozella</taxon>
    </lineage>
</organism>
<feature type="compositionally biased region" description="Polar residues" evidence="1">
    <location>
        <begin position="7"/>
        <end position="18"/>
    </location>
</feature>
<evidence type="ECO:0000313" key="3">
    <source>
        <dbReference type="Proteomes" id="UP000030755"/>
    </source>
</evidence>
<evidence type="ECO:0000313" key="2">
    <source>
        <dbReference type="EMBL" id="EPZ31352.1"/>
    </source>
</evidence>
<name>A0A075ANE6_ROZAC</name>
<feature type="compositionally biased region" description="Basic and acidic residues" evidence="1">
    <location>
        <begin position="19"/>
        <end position="42"/>
    </location>
</feature>
<proteinExistence type="predicted"/>
<accession>A0A075ANE6</accession>
<feature type="region of interest" description="Disordered" evidence="1">
    <location>
        <begin position="1"/>
        <end position="42"/>
    </location>
</feature>
<gene>
    <name evidence="2" type="ORF">O9G_000997</name>
</gene>
<dbReference type="Proteomes" id="UP000030755">
    <property type="component" value="Unassembled WGS sequence"/>
</dbReference>
<reference evidence="2 3" key="1">
    <citation type="journal article" date="2013" name="Curr. Biol.">
        <title>Shared signatures of parasitism and phylogenomics unite Cryptomycota and microsporidia.</title>
        <authorList>
            <person name="James T.Y."/>
            <person name="Pelin A."/>
            <person name="Bonen L."/>
            <person name="Ahrendt S."/>
            <person name="Sain D."/>
            <person name="Corradi N."/>
            <person name="Stajich J.E."/>
        </authorList>
    </citation>
    <scope>NUCLEOTIDE SEQUENCE [LARGE SCALE GENOMIC DNA]</scope>
    <source>
        <strain evidence="2 3">CSF55</strain>
    </source>
</reference>
<evidence type="ECO:0000256" key="1">
    <source>
        <dbReference type="SAM" id="MobiDB-lite"/>
    </source>
</evidence>
<dbReference type="AlphaFoldDB" id="A0A075ANE6"/>
<dbReference type="HOGENOM" id="CLU_1409540_0_0_1"/>
<keyword evidence="3" id="KW-1185">Reference proteome</keyword>